<dbReference type="Gene3D" id="1.20.1250.20">
    <property type="entry name" value="MFS general substrate transporter like domains"/>
    <property type="match status" value="1"/>
</dbReference>
<comment type="subcellular location">
    <subcellularLocation>
        <location evidence="1">Membrane</location>
        <topology evidence="1">Multi-pass membrane protein</topology>
    </subcellularLocation>
</comment>
<dbReference type="FunFam" id="1.20.1250.20:FF:000082">
    <property type="entry name" value="MFS multidrug transporter, putative"/>
    <property type="match status" value="1"/>
</dbReference>
<dbReference type="InterPro" id="IPR036259">
    <property type="entry name" value="MFS_trans_sf"/>
</dbReference>
<proteinExistence type="predicted"/>
<evidence type="ECO:0000259" key="7">
    <source>
        <dbReference type="PROSITE" id="PS50850"/>
    </source>
</evidence>
<feature type="transmembrane region" description="Helical" evidence="6">
    <location>
        <begin position="571"/>
        <end position="596"/>
    </location>
</feature>
<accession>A0A5C3EZ59</accession>
<evidence type="ECO:0000313" key="8">
    <source>
        <dbReference type="EMBL" id="SPO36321.1"/>
    </source>
</evidence>
<dbReference type="OrthoDB" id="9986881at2759"/>
<name>A0A5C3EZ59_9BASI</name>
<feature type="transmembrane region" description="Helical" evidence="6">
    <location>
        <begin position="357"/>
        <end position="386"/>
    </location>
</feature>
<dbReference type="InterPro" id="IPR020846">
    <property type="entry name" value="MFS_dom"/>
</dbReference>
<evidence type="ECO:0000256" key="6">
    <source>
        <dbReference type="SAM" id="Phobius"/>
    </source>
</evidence>
<dbReference type="Proteomes" id="UP000323386">
    <property type="component" value="Unassembled WGS sequence"/>
</dbReference>
<feature type="transmembrane region" description="Helical" evidence="6">
    <location>
        <begin position="474"/>
        <end position="493"/>
    </location>
</feature>
<feature type="compositionally biased region" description="Basic and acidic residues" evidence="5">
    <location>
        <begin position="136"/>
        <end position="145"/>
    </location>
</feature>
<feature type="transmembrane region" description="Helical" evidence="6">
    <location>
        <begin position="539"/>
        <end position="564"/>
    </location>
</feature>
<reference evidence="8 9" key="1">
    <citation type="submission" date="2018-03" db="EMBL/GenBank/DDBJ databases">
        <authorList>
            <person name="Guldener U."/>
        </authorList>
    </citation>
    <scope>NUCLEOTIDE SEQUENCE [LARGE SCALE GENOMIC DNA]</scope>
    <source>
        <strain evidence="8 9">DAOM196992</strain>
    </source>
</reference>
<dbReference type="EMBL" id="OOIP01000004">
    <property type="protein sequence ID" value="SPO36321.1"/>
    <property type="molecule type" value="Genomic_DNA"/>
</dbReference>
<evidence type="ECO:0000256" key="1">
    <source>
        <dbReference type="ARBA" id="ARBA00004141"/>
    </source>
</evidence>
<feature type="transmembrane region" description="Helical" evidence="6">
    <location>
        <begin position="514"/>
        <end position="533"/>
    </location>
</feature>
<evidence type="ECO:0000256" key="3">
    <source>
        <dbReference type="ARBA" id="ARBA00022989"/>
    </source>
</evidence>
<feature type="transmembrane region" description="Helical" evidence="6">
    <location>
        <begin position="325"/>
        <end position="345"/>
    </location>
</feature>
<keyword evidence="2 6" id="KW-0812">Transmembrane</keyword>
<feature type="transmembrane region" description="Helical" evidence="6">
    <location>
        <begin position="231"/>
        <end position="255"/>
    </location>
</feature>
<organism evidence="8 9">
    <name type="scientific">Pseudozyma flocculosa</name>
    <dbReference type="NCBI Taxonomy" id="84751"/>
    <lineage>
        <taxon>Eukaryota</taxon>
        <taxon>Fungi</taxon>
        <taxon>Dikarya</taxon>
        <taxon>Basidiomycota</taxon>
        <taxon>Ustilaginomycotina</taxon>
        <taxon>Ustilaginomycetes</taxon>
        <taxon>Ustilaginales</taxon>
        <taxon>Ustilaginaceae</taxon>
        <taxon>Pseudozyma</taxon>
    </lineage>
</organism>
<dbReference type="GO" id="GO:0005886">
    <property type="term" value="C:plasma membrane"/>
    <property type="evidence" value="ECO:0007669"/>
    <property type="project" value="TreeGrafter"/>
</dbReference>
<evidence type="ECO:0000256" key="5">
    <source>
        <dbReference type="SAM" id="MobiDB-lite"/>
    </source>
</evidence>
<dbReference type="AlphaFoldDB" id="A0A5C3EZ59"/>
<keyword evidence="4 6" id="KW-0472">Membrane</keyword>
<feature type="domain" description="Major facilitator superfamily (MFS) profile" evidence="7">
    <location>
        <begin position="198"/>
        <end position="634"/>
    </location>
</feature>
<feature type="compositionally biased region" description="Basic and acidic residues" evidence="5">
    <location>
        <begin position="677"/>
        <end position="695"/>
    </location>
</feature>
<feature type="transmembrane region" description="Helical" evidence="6">
    <location>
        <begin position="608"/>
        <end position="630"/>
    </location>
</feature>
<feature type="region of interest" description="Disordered" evidence="5">
    <location>
        <begin position="1"/>
        <end position="20"/>
    </location>
</feature>
<evidence type="ECO:0000256" key="4">
    <source>
        <dbReference type="ARBA" id="ARBA00023136"/>
    </source>
</evidence>
<dbReference type="GO" id="GO:0022857">
    <property type="term" value="F:transmembrane transporter activity"/>
    <property type="evidence" value="ECO:0007669"/>
    <property type="project" value="InterPro"/>
</dbReference>
<keyword evidence="9" id="KW-1185">Reference proteome</keyword>
<feature type="compositionally biased region" description="Basic and acidic residues" evidence="5">
    <location>
        <begin position="43"/>
        <end position="67"/>
    </location>
</feature>
<feature type="region of interest" description="Disordered" evidence="5">
    <location>
        <begin position="27"/>
        <end position="194"/>
    </location>
</feature>
<evidence type="ECO:0000256" key="2">
    <source>
        <dbReference type="ARBA" id="ARBA00022692"/>
    </source>
</evidence>
<dbReference type="InterPro" id="IPR011701">
    <property type="entry name" value="MFS"/>
</dbReference>
<feature type="transmembrane region" description="Helical" evidence="6">
    <location>
        <begin position="429"/>
        <end position="454"/>
    </location>
</feature>
<feature type="transmembrane region" description="Helical" evidence="6">
    <location>
        <begin position="267"/>
        <end position="285"/>
    </location>
</feature>
<keyword evidence="3 6" id="KW-1133">Transmembrane helix</keyword>
<sequence length="695" mass="76656">MSAATQHAHDDAEPSAGIGQRALHELVKLLVGHTPKGGHNTHLRRDDDDNEKQRTQDQHRPRAQRTELDEEIEENRKRTARFGGDDPLDPEEERRYVEERMARHHGQRPLSTHSQPQSGSSSGQSTVVGNVDEDDAGRKQKDEGHQPQPRRSGSHSSAGDHGGDGDNDDSEKTTPDPNEVGWNGPDDPENPQNWSQKLKWTYTVLGAILTINVTFASSAPSSTSQQLAQEFQIGTVTATLITSLFLAGYVLGPILWSTTSELFGRKLIFSFSMLVYTLFILGQSLAKNPETLFITRFLSGVFASAPLTNAGGLIADLWDPVGRGFAMSVFSASVFIGPVLGPIVGGFVTQSYLQWRWVFHLMMIFAAAVWIMTVLFLPETFAPVLLVRKAKRLRRLDPVKNKDLYAPHERTDWSVKGVLHRTLYRPFEILALEPMLVAVTIYLSVIYGLLYALFEAVPVIFADLRGFNLGESGLIFIAVGAGTTIGAVINVLLQLKYIPLVPFWKGSPPPEERLIGSMVAGPILVVGCFWLGWTGNYPAVPWYVPALSLVFIGMSFTLVFISLLSFIVDCYLMYAASALAANTIVRSAVGAGMPLVTRQFFTNVGVGWASSIVGFVGVALTPVPFIFYFYGSRIRGWSRFAPALDLKVRKQLEKEGKLPKDSLRSWKKEALSGLPQAKEELKRSREERESGGQAA</sequence>
<feature type="compositionally biased region" description="Low complexity" evidence="5">
    <location>
        <begin position="111"/>
        <end position="129"/>
    </location>
</feature>
<evidence type="ECO:0000313" key="9">
    <source>
        <dbReference type="Proteomes" id="UP000323386"/>
    </source>
</evidence>
<protein>
    <submittedName>
        <fullName evidence="8">Probable mfs-multidrug-resistance transporter</fullName>
    </submittedName>
</protein>
<feature type="region of interest" description="Disordered" evidence="5">
    <location>
        <begin position="669"/>
        <end position="695"/>
    </location>
</feature>
<dbReference type="PANTHER" id="PTHR23502">
    <property type="entry name" value="MAJOR FACILITATOR SUPERFAMILY"/>
    <property type="match status" value="1"/>
</dbReference>
<dbReference type="PANTHER" id="PTHR23502:SF74">
    <property type="entry name" value="MAJOR FACILITATOR SUPERFAMILY (MFS) PROFILE DOMAIN-CONTAINING PROTEIN"/>
    <property type="match status" value="1"/>
</dbReference>
<feature type="transmembrane region" description="Helical" evidence="6">
    <location>
        <begin position="297"/>
        <end position="318"/>
    </location>
</feature>
<dbReference type="SUPFAM" id="SSF103473">
    <property type="entry name" value="MFS general substrate transporter"/>
    <property type="match status" value="1"/>
</dbReference>
<dbReference type="CDD" id="cd17323">
    <property type="entry name" value="MFS_Tpo1_MDR_like"/>
    <property type="match status" value="1"/>
</dbReference>
<gene>
    <name evidence="8" type="ORF">PSFLO_01792</name>
</gene>
<dbReference type="Pfam" id="PF07690">
    <property type="entry name" value="MFS_1"/>
    <property type="match status" value="1"/>
</dbReference>
<feature type="compositionally biased region" description="Basic and acidic residues" evidence="5">
    <location>
        <begin position="92"/>
        <end position="101"/>
    </location>
</feature>
<dbReference type="PROSITE" id="PS50850">
    <property type="entry name" value="MFS"/>
    <property type="match status" value="1"/>
</dbReference>
<feature type="transmembrane region" description="Helical" evidence="6">
    <location>
        <begin position="200"/>
        <end position="219"/>
    </location>
</feature>